<evidence type="ECO:0000313" key="2">
    <source>
        <dbReference type="EMBL" id="RGP81084.1"/>
    </source>
</evidence>
<dbReference type="AlphaFoldDB" id="A0A395T8J6"/>
<feature type="region of interest" description="Disordered" evidence="1">
    <location>
        <begin position="542"/>
        <end position="614"/>
    </location>
</feature>
<sequence>MDVTASTLHRTSPLDFDFAKFEPLVNSGTFLDPINTTAFSSQDSHQPELSKRNNRSAMRFSSNARIIEEYARSWNSQDVDINLPRDGEQEFAQLVNPTTAGDTPRWPFINDDGLNTPDSVEAEPLFPASTSTVSRPRQIHPIDEDLRELAALYVTPLEAVPETAEAEIPPPRPARLSNRSSRGKVMTSAEFEILRRRKILEETERLFYEGETEDDKIDYDMVDEVDVVKRQMTQRKKQQVHLDSYRQRMMKTTKGPEPSHMRSHSRMSSAVSFRTFRGNKEETSTQYGGDDDEEDDVPLAILQMKHRLEGREPPMPISDGRSEYGTQLQPVTEHRRQQSRSPMPTLAANKLPRDPYAGNANPAWPLSNQPLIPGGLVGVIASEERAKAMRRVAPSHGFQPLTDTNNAFNWGPSSHQLPPMPGAYGMPVAQMPVPYSRPHTPVAVPQLPPAPPDQMLNFMQAQTDFFRSMASMNQQRNAQPWENYSSQQSVMNMGIPVGMQNYAPSNYAPSNYAPSNYAQSNYARSTYARSNYAKSVHQQDRGYTASVAPSERNTVGMPSRYRPVSKTAHPVQAERETQRGARVSTGSNWNRNRNTKDTQAILEGDSTDSEDDEAFWRAKKAKRDRRRAMWIKENDLGIRPEWIT</sequence>
<feature type="region of interest" description="Disordered" evidence="1">
    <location>
        <begin position="163"/>
        <end position="183"/>
    </location>
</feature>
<organism evidence="2 3">
    <name type="scientific">Fusarium longipes</name>
    <dbReference type="NCBI Taxonomy" id="694270"/>
    <lineage>
        <taxon>Eukaryota</taxon>
        <taxon>Fungi</taxon>
        <taxon>Dikarya</taxon>
        <taxon>Ascomycota</taxon>
        <taxon>Pezizomycotina</taxon>
        <taxon>Sordariomycetes</taxon>
        <taxon>Hypocreomycetidae</taxon>
        <taxon>Hypocreales</taxon>
        <taxon>Nectriaceae</taxon>
        <taxon>Fusarium</taxon>
    </lineage>
</organism>
<evidence type="ECO:0000256" key="1">
    <source>
        <dbReference type="SAM" id="MobiDB-lite"/>
    </source>
</evidence>
<feature type="region of interest" description="Disordered" evidence="1">
    <location>
        <begin position="251"/>
        <end position="272"/>
    </location>
</feature>
<reference evidence="2 3" key="1">
    <citation type="journal article" date="2018" name="PLoS Pathog.">
        <title>Evolution of structural diversity of trichothecenes, a family of toxins produced by plant pathogenic and entomopathogenic fungi.</title>
        <authorList>
            <person name="Proctor R.H."/>
            <person name="McCormick S.P."/>
            <person name="Kim H.S."/>
            <person name="Cardoza R.E."/>
            <person name="Stanley A.M."/>
            <person name="Lindo L."/>
            <person name="Kelly A."/>
            <person name="Brown D.W."/>
            <person name="Lee T."/>
            <person name="Vaughan M.M."/>
            <person name="Alexander N.J."/>
            <person name="Busman M."/>
            <person name="Gutierrez S."/>
        </authorList>
    </citation>
    <scope>NUCLEOTIDE SEQUENCE [LARGE SCALE GENOMIC DNA]</scope>
    <source>
        <strain evidence="2 3">NRRL 20695</strain>
    </source>
</reference>
<accession>A0A395T8J6</accession>
<evidence type="ECO:0000313" key="3">
    <source>
        <dbReference type="Proteomes" id="UP000266234"/>
    </source>
</evidence>
<feature type="region of interest" description="Disordered" evidence="1">
    <location>
        <begin position="307"/>
        <end position="343"/>
    </location>
</feature>
<comment type="caution">
    <text evidence="2">The sequence shown here is derived from an EMBL/GenBank/DDBJ whole genome shotgun (WGS) entry which is preliminary data.</text>
</comment>
<protein>
    <submittedName>
        <fullName evidence="2">Uncharacterized protein</fullName>
    </submittedName>
</protein>
<proteinExistence type="predicted"/>
<dbReference type="Proteomes" id="UP000266234">
    <property type="component" value="Unassembled WGS sequence"/>
</dbReference>
<dbReference type="EMBL" id="PXOG01000016">
    <property type="protein sequence ID" value="RGP81084.1"/>
    <property type="molecule type" value="Genomic_DNA"/>
</dbReference>
<dbReference type="OrthoDB" id="5396252at2759"/>
<dbReference type="PANTHER" id="PTHR42068:SF1">
    <property type="entry name" value="YALI0B18964P"/>
    <property type="match status" value="1"/>
</dbReference>
<gene>
    <name evidence="2" type="ORF">FLONG3_873</name>
</gene>
<dbReference type="STRING" id="694270.A0A395T8J6"/>
<name>A0A395T8J6_9HYPO</name>
<dbReference type="PANTHER" id="PTHR42068">
    <property type="entry name" value="YALI0B18964P"/>
    <property type="match status" value="1"/>
</dbReference>
<keyword evidence="3" id="KW-1185">Reference proteome</keyword>